<dbReference type="InterPro" id="IPR029058">
    <property type="entry name" value="AB_hydrolase_fold"/>
</dbReference>
<accession>A0ABM1ECN4</accession>
<evidence type="ECO:0000256" key="8">
    <source>
        <dbReference type="ARBA" id="ARBA00031934"/>
    </source>
</evidence>
<comment type="similarity">
    <text evidence="1">Belongs to the palmitoyl-protein thioesterase family.</text>
</comment>
<organism evidence="9 10">
    <name type="scientific">Priapulus caudatus</name>
    <name type="common">Priapulid worm</name>
    <dbReference type="NCBI Taxonomy" id="37621"/>
    <lineage>
        <taxon>Eukaryota</taxon>
        <taxon>Metazoa</taxon>
        <taxon>Ecdysozoa</taxon>
        <taxon>Scalidophora</taxon>
        <taxon>Priapulida</taxon>
        <taxon>Priapulimorpha</taxon>
        <taxon>Priapulimorphida</taxon>
        <taxon>Priapulidae</taxon>
        <taxon>Priapulus</taxon>
    </lineage>
</organism>
<dbReference type="SUPFAM" id="SSF53474">
    <property type="entry name" value="alpha/beta-Hydrolases"/>
    <property type="match status" value="1"/>
</dbReference>
<evidence type="ECO:0000256" key="7">
    <source>
        <dbReference type="ARBA" id="ARBA00023180"/>
    </source>
</evidence>
<dbReference type="GeneID" id="106810968"/>
<evidence type="ECO:0000256" key="4">
    <source>
        <dbReference type="ARBA" id="ARBA00022729"/>
    </source>
</evidence>
<evidence type="ECO:0000256" key="3">
    <source>
        <dbReference type="ARBA" id="ARBA00014212"/>
    </source>
</evidence>
<protein>
    <recommendedName>
        <fullName evidence="3">Palmitoyl-protein thioesterase 1</fullName>
        <ecNumber evidence="2">3.1.2.22</ecNumber>
    </recommendedName>
    <alternativeName>
        <fullName evidence="8">Palmitoyl-protein hydrolase 1</fullName>
    </alternativeName>
</protein>
<evidence type="ECO:0000256" key="1">
    <source>
        <dbReference type="ARBA" id="ARBA00010758"/>
    </source>
</evidence>
<dbReference type="Pfam" id="PF02089">
    <property type="entry name" value="Palm_thioest"/>
    <property type="match status" value="1"/>
</dbReference>
<evidence type="ECO:0000256" key="5">
    <source>
        <dbReference type="ARBA" id="ARBA00022801"/>
    </source>
</evidence>
<dbReference type="InterPro" id="IPR002472">
    <property type="entry name" value="Palm_thioest"/>
</dbReference>
<evidence type="ECO:0000256" key="6">
    <source>
        <dbReference type="ARBA" id="ARBA00023157"/>
    </source>
</evidence>
<proteinExistence type="inferred from homology"/>
<keyword evidence="7" id="KW-0325">Glycoprotein</keyword>
<dbReference type="PANTHER" id="PTHR11247">
    <property type="entry name" value="PALMITOYL-PROTEIN THIOESTERASE/DOLICHYLDIPHOSPHATASE 1"/>
    <property type="match status" value="1"/>
</dbReference>
<keyword evidence="6" id="KW-1015">Disulfide bond</keyword>
<dbReference type="RefSeq" id="XP_014669955.1">
    <property type="nucleotide sequence ID" value="XM_014814469.1"/>
</dbReference>
<keyword evidence="9" id="KW-1185">Reference proteome</keyword>
<dbReference type="EC" id="3.1.2.22" evidence="2"/>
<reference evidence="10" key="1">
    <citation type="submission" date="2025-08" db="UniProtKB">
        <authorList>
            <consortium name="RefSeq"/>
        </authorList>
    </citation>
    <scope>IDENTIFICATION</scope>
</reference>
<evidence type="ECO:0000256" key="2">
    <source>
        <dbReference type="ARBA" id="ARBA00012423"/>
    </source>
</evidence>
<keyword evidence="5" id="KW-0378">Hydrolase</keyword>
<keyword evidence="4" id="KW-0732">Signal</keyword>
<gene>
    <name evidence="10" type="primary">LOC106810968</name>
</gene>
<dbReference type="PANTHER" id="PTHR11247:SF8">
    <property type="entry name" value="PALMITOYL-PROTEIN THIOESTERASE 1"/>
    <property type="match status" value="1"/>
</dbReference>
<dbReference type="Gene3D" id="3.40.50.1820">
    <property type="entry name" value="alpha/beta hydrolase"/>
    <property type="match status" value="1"/>
</dbReference>
<evidence type="ECO:0000313" key="10">
    <source>
        <dbReference type="RefSeq" id="XP_014669955.1"/>
    </source>
</evidence>
<sequence length="258" mass="29557">MGAIKSIIEKNVPGVYVHSLEIGNGIVEDMENGFFKNTNDQIELACKKISMDDKLQAGYHAMGFSQGGQFLRAVAQRCPNPPMKNLISFGGQHQGVYGFPRCPGDNSTLCNIVRKLLNLGVYTDFVQKGLVQAQYWHDPLNEELYRNKSIFLADINQENVKNRTYKANLMKLENFVMVMFGDDTMVDPKETEWFGYYTPGQARRVAPLRETPMYTEDWLGLKQMDKQKKLHFLVSPGNHLQFTDTWFIANILRPFVMK</sequence>
<name>A0ABM1ECN4_PRICU</name>
<dbReference type="Proteomes" id="UP000695022">
    <property type="component" value="Unplaced"/>
</dbReference>
<dbReference type="PRINTS" id="PR00414">
    <property type="entry name" value="PPTHIESTRASE"/>
</dbReference>
<evidence type="ECO:0000313" key="9">
    <source>
        <dbReference type="Proteomes" id="UP000695022"/>
    </source>
</evidence>